<proteinExistence type="predicted"/>
<dbReference type="CDD" id="cd03794">
    <property type="entry name" value="GT4_WbuB-like"/>
    <property type="match status" value="1"/>
</dbReference>
<reference evidence="4 5" key="1">
    <citation type="submission" date="2010-05" db="EMBL/GenBank/DDBJ databases">
        <title>Complete sequence of Methanococcus voltae A3.</title>
        <authorList>
            <consortium name="US DOE Joint Genome Institute"/>
            <person name="Lucas S."/>
            <person name="Copeland A."/>
            <person name="Lapidus A."/>
            <person name="Cheng J.-F."/>
            <person name="Bruce D."/>
            <person name="Goodwin L."/>
            <person name="Pitluck S."/>
            <person name="Lowry S."/>
            <person name="Clum A."/>
            <person name="Land M."/>
            <person name="Hauser L."/>
            <person name="Kyrpides N."/>
            <person name="Mikhailova N."/>
            <person name="Whitman W.B."/>
            <person name="Woyke T."/>
        </authorList>
    </citation>
    <scope>NUCLEOTIDE SEQUENCE [LARGE SCALE GENOMIC DNA]</scope>
    <source>
        <strain evidence="5">ATCC BAA-1334 / A3</strain>
    </source>
</reference>
<dbReference type="KEGG" id="mvo:Mvol_0231"/>
<dbReference type="Pfam" id="PF00534">
    <property type="entry name" value="Glycos_transf_1"/>
    <property type="match status" value="1"/>
</dbReference>
<dbReference type="InParanoid" id="D7DRY1"/>
<dbReference type="PANTHER" id="PTHR46401:SF2">
    <property type="entry name" value="GLYCOSYLTRANSFERASE WBBK-RELATED"/>
    <property type="match status" value="1"/>
</dbReference>
<evidence type="ECO:0000313" key="5">
    <source>
        <dbReference type="Proteomes" id="UP000007722"/>
    </source>
</evidence>
<name>D7DRY1_METV3</name>
<dbReference type="GO" id="GO:0016757">
    <property type="term" value="F:glycosyltransferase activity"/>
    <property type="evidence" value="ECO:0007669"/>
    <property type="project" value="InterPro"/>
</dbReference>
<dbReference type="HOGENOM" id="CLU_009583_36_4_2"/>
<keyword evidence="5" id="KW-1185">Reference proteome</keyword>
<dbReference type="PANTHER" id="PTHR46401">
    <property type="entry name" value="GLYCOSYLTRANSFERASE WBBK-RELATED"/>
    <property type="match status" value="1"/>
</dbReference>
<dbReference type="STRING" id="456320.Mvol_0231"/>
<evidence type="ECO:0000313" key="4">
    <source>
        <dbReference type="EMBL" id="ADI35891.1"/>
    </source>
</evidence>
<dbReference type="InterPro" id="IPR001296">
    <property type="entry name" value="Glyco_trans_1"/>
</dbReference>
<dbReference type="OrthoDB" id="132546at2157"/>
<dbReference type="CAZy" id="GT4">
    <property type="family name" value="Glycosyltransferase Family 4"/>
</dbReference>
<evidence type="ECO:0000256" key="1">
    <source>
        <dbReference type="ARBA" id="ARBA00022679"/>
    </source>
</evidence>
<keyword evidence="1 4" id="KW-0808">Transferase</keyword>
<accession>D7DRY1</accession>
<dbReference type="AlphaFoldDB" id="D7DRY1"/>
<protein>
    <submittedName>
        <fullName evidence="4">Glycosyl transferase group 1</fullName>
    </submittedName>
</protein>
<evidence type="ECO:0000259" key="3">
    <source>
        <dbReference type="Pfam" id="PF13439"/>
    </source>
</evidence>
<dbReference type="SUPFAM" id="SSF53756">
    <property type="entry name" value="UDP-Glycosyltransferase/glycogen phosphorylase"/>
    <property type="match status" value="1"/>
</dbReference>
<dbReference type="eggNOG" id="arCOG01410">
    <property type="taxonomic scope" value="Archaea"/>
</dbReference>
<sequence length="378" mass="43312">MKIVMTATNPVTNDPRIIKEAKALNEAGHNITIVAWDRDCKNPSETTKEGIEIIRIPVKASYGSMKDFIKNLPLFYKKAYKILKKLDFDAIHTHDFDTAFLGYVIKKQGKKNTNKTNPIKWVYDIHDLYESFIEKNNPNLAKLISKMDVILMKNADDLIVVNEKFINLIDERINDKKVLGKIKIVRNTINPPKITLKSPADKPDFMVFYGGVLSKTRYIMEMINICEELDIKMTIAGMGVLENEIIAHSKESKNIRFLGKLPHDKLLDEMNNYSLNFAIYDPVIRNNQLATPNKLFESMCMGIPIIVTKGSVMGDIVEKNNCGLTVDFDEKSVKEAILKLKSDKEFFNTLSKNAVDAYPNYVWDKQVEELKKIYNTKF</sequence>
<dbReference type="Proteomes" id="UP000007722">
    <property type="component" value="Chromosome"/>
</dbReference>
<dbReference type="Gene3D" id="3.40.50.2000">
    <property type="entry name" value="Glycogen Phosphorylase B"/>
    <property type="match status" value="2"/>
</dbReference>
<dbReference type="InterPro" id="IPR028098">
    <property type="entry name" value="Glyco_trans_4-like_N"/>
</dbReference>
<evidence type="ECO:0000259" key="2">
    <source>
        <dbReference type="Pfam" id="PF00534"/>
    </source>
</evidence>
<dbReference type="EMBL" id="CP002057">
    <property type="protein sequence ID" value="ADI35891.1"/>
    <property type="molecule type" value="Genomic_DNA"/>
</dbReference>
<dbReference type="Pfam" id="PF13439">
    <property type="entry name" value="Glyco_transf_4"/>
    <property type="match status" value="1"/>
</dbReference>
<organism evidence="4 5">
    <name type="scientific">Methanococcus voltae (strain ATCC BAA-1334 / A3)</name>
    <dbReference type="NCBI Taxonomy" id="456320"/>
    <lineage>
        <taxon>Archaea</taxon>
        <taxon>Methanobacteriati</taxon>
        <taxon>Methanobacteriota</taxon>
        <taxon>Methanomada group</taxon>
        <taxon>Methanococci</taxon>
        <taxon>Methanococcales</taxon>
        <taxon>Methanococcaceae</taxon>
        <taxon>Methanococcus</taxon>
    </lineage>
</organism>
<feature type="domain" description="Glycosyltransferase subfamily 4-like N-terminal" evidence="3">
    <location>
        <begin position="21"/>
        <end position="190"/>
    </location>
</feature>
<feature type="domain" description="Glycosyl transferase family 1" evidence="2">
    <location>
        <begin position="197"/>
        <end position="354"/>
    </location>
</feature>
<gene>
    <name evidence="4" type="ordered locus">Mvol_0231</name>
</gene>